<keyword evidence="3" id="KW-0119">Carbohydrate metabolism</keyword>
<dbReference type="PANTHER" id="PTHR18964">
    <property type="entry name" value="ROK (REPRESSOR, ORF, KINASE) FAMILY"/>
    <property type="match status" value="1"/>
</dbReference>
<protein>
    <submittedName>
        <fullName evidence="4">ROK family protein</fullName>
    </submittedName>
</protein>
<reference evidence="5" key="1">
    <citation type="submission" date="2007-11" db="EMBL/GenBank/DDBJ databases">
        <title>Complete genome sequence of Clostridium phytofermentans ISDg.</title>
        <authorList>
            <person name="Leschine S.B."/>
            <person name="Warnick T.A."/>
            <person name="Blanchard J.L."/>
            <person name="Schnell D.J."/>
            <person name="Petit E.L."/>
            <person name="LaTouf W.G."/>
            <person name="Copeland A."/>
            <person name="Lucas S."/>
            <person name="Lapidus A."/>
            <person name="Barry K."/>
            <person name="Glavina del Rio T."/>
            <person name="Dalin E."/>
            <person name="Tice H."/>
            <person name="Pitluck S."/>
            <person name="Kiss H."/>
            <person name="Brettin T."/>
            <person name="Bruce D."/>
            <person name="Detter J.C."/>
            <person name="Han C."/>
            <person name="Kuske C."/>
            <person name="Schmutz J."/>
            <person name="Larimer F."/>
            <person name="Land M."/>
            <person name="Hauser L."/>
            <person name="Kyrpides N."/>
            <person name="Kim E.A."/>
            <person name="Richardson P."/>
        </authorList>
    </citation>
    <scope>NUCLEOTIDE SEQUENCE [LARGE SCALE GENOMIC DNA]</scope>
    <source>
        <strain evidence="5">ATCC 700394 / DSM 18823 / ISDg</strain>
    </source>
</reference>
<evidence type="ECO:0000256" key="2">
    <source>
        <dbReference type="ARBA" id="ARBA00006479"/>
    </source>
</evidence>
<comment type="function">
    <text evidence="1">Transcriptional repressor of xylose-utilizing enzymes.</text>
</comment>
<sequence length="304" mass="34318">MDITNVKQLKVNNLNRILISLLSMGKGTKMDLANYTNLSNSTLSESINKLCEINVVRTNGVEESIGGRCPSIYSINAEYGCFIGLCIDKNGVEANVVDFCGNVVKNYELLPLESKPMIILVYETIEKILHEFSGKNMLGIGFSATGKIDYHSGVISTSSEINWHNVHLKELVERKFFLPTYIDHKMNNATLFESLLGNAVGLNNFMFLCDFYKNKAGIYSDGKILRGECNLAGTMRGFEADQEMLENIRNFLSLDTILYGYNNTKEDFNNKPHIKPVEIKDGYFPRAAALMAEKNWFESIYFQM</sequence>
<dbReference type="InterPro" id="IPR036390">
    <property type="entry name" value="WH_DNA-bd_sf"/>
</dbReference>
<dbReference type="SUPFAM" id="SSF53067">
    <property type="entry name" value="Actin-like ATPase domain"/>
    <property type="match status" value="1"/>
</dbReference>
<dbReference type="HOGENOM" id="CLU_914332_0_0_9"/>
<accession>A9KRV6</accession>
<evidence type="ECO:0000313" key="4">
    <source>
        <dbReference type="EMBL" id="ABX43600.1"/>
    </source>
</evidence>
<dbReference type="eggNOG" id="COG1940">
    <property type="taxonomic scope" value="Bacteria"/>
</dbReference>
<gene>
    <name evidence="4" type="ordered locus">Cphy_3246</name>
</gene>
<evidence type="ECO:0000256" key="1">
    <source>
        <dbReference type="ARBA" id="ARBA00002486"/>
    </source>
</evidence>
<keyword evidence="3" id="KW-0859">Xylose metabolism</keyword>
<comment type="similarity">
    <text evidence="2">Belongs to the ROK (NagC/XylR) family.</text>
</comment>
<dbReference type="InterPro" id="IPR036388">
    <property type="entry name" value="WH-like_DNA-bd_sf"/>
</dbReference>
<proteinExistence type="inferred from homology"/>
<dbReference type="PANTHER" id="PTHR18964:SF149">
    <property type="entry name" value="BIFUNCTIONAL UDP-N-ACETYLGLUCOSAMINE 2-EPIMERASE_N-ACETYLMANNOSAMINE KINASE"/>
    <property type="match status" value="1"/>
</dbReference>
<name>A9KRV6_LACP7</name>
<dbReference type="SUPFAM" id="SSF46785">
    <property type="entry name" value="Winged helix' DNA-binding domain"/>
    <property type="match status" value="1"/>
</dbReference>
<dbReference type="RefSeq" id="WP_012201250.1">
    <property type="nucleotide sequence ID" value="NC_010001.1"/>
</dbReference>
<dbReference type="STRING" id="357809.Cphy_3246"/>
<dbReference type="EMBL" id="CP000885">
    <property type="protein sequence ID" value="ABX43600.1"/>
    <property type="molecule type" value="Genomic_DNA"/>
</dbReference>
<dbReference type="Gene3D" id="3.30.420.40">
    <property type="match status" value="1"/>
</dbReference>
<dbReference type="AlphaFoldDB" id="A9KRV6"/>
<dbReference type="OrthoDB" id="9796533at2"/>
<dbReference type="InterPro" id="IPR000600">
    <property type="entry name" value="ROK"/>
</dbReference>
<dbReference type="Proteomes" id="UP000000370">
    <property type="component" value="Chromosome"/>
</dbReference>
<dbReference type="GO" id="GO:0042732">
    <property type="term" value="P:D-xylose metabolic process"/>
    <property type="evidence" value="ECO:0007669"/>
    <property type="project" value="UniProtKB-KW"/>
</dbReference>
<organism evidence="4 5">
    <name type="scientific">Lachnoclostridium phytofermentans (strain ATCC 700394 / DSM 18823 / ISDg)</name>
    <name type="common">Clostridium phytofermentans</name>
    <dbReference type="NCBI Taxonomy" id="357809"/>
    <lineage>
        <taxon>Bacteria</taxon>
        <taxon>Bacillati</taxon>
        <taxon>Bacillota</taxon>
        <taxon>Clostridia</taxon>
        <taxon>Lachnospirales</taxon>
        <taxon>Lachnospiraceae</taxon>
    </lineage>
</organism>
<keyword evidence="5" id="KW-1185">Reference proteome</keyword>
<dbReference type="Pfam" id="PF00480">
    <property type="entry name" value="ROK"/>
    <property type="match status" value="1"/>
</dbReference>
<dbReference type="Gene3D" id="1.10.10.10">
    <property type="entry name" value="Winged helix-like DNA-binding domain superfamily/Winged helix DNA-binding domain"/>
    <property type="match status" value="1"/>
</dbReference>
<evidence type="ECO:0000313" key="5">
    <source>
        <dbReference type="Proteomes" id="UP000000370"/>
    </source>
</evidence>
<dbReference type="KEGG" id="cpy:Cphy_3246"/>
<dbReference type="InterPro" id="IPR043129">
    <property type="entry name" value="ATPase_NBD"/>
</dbReference>
<evidence type="ECO:0000256" key="3">
    <source>
        <dbReference type="ARBA" id="ARBA00022629"/>
    </source>
</evidence>